<name>A0A7J8DI83_ROUAE</name>
<evidence type="ECO:0000313" key="1">
    <source>
        <dbReference type="EMBL" id="KAF6422765.1"/>
    </source>
</evidence>
<protein>
    <submittedName>
        <fullName evidence="1">Uncharacterized protein</fullName>
    </submittedName>
</protein>
<organism evidence="1 2">
    <name type="scientific">Rousettus aegyptiacus</name>
    <name type="common">Egyptian fruit bat</name>
    <name type="synonym">Pteropus aegyptiacus</name>
    <dbReference type="NCBI Taxonomy" id="9407"/>
    <lineage>
        <taxon>Eukaryota</taxon>
        <taxon>Metazoa</taxon>
        <taxon>Chordata</taxon>
        <taxon>Craniata</taxon>
        <taxon>Vertebrata</taxon>
        <taxon>Euteleostomi</taxon>
        <taxon>Mammalia</taxon>
        <taxon>Eutheria</taxon>
        <taxon>Laurasiatheria</taxon>
        <taxon>Chiroptera</taxon>
        <taxon>Yinpterochiroptera</taxon>
        <taxon>Pteropodoidea</taxon>
        <taxon>Pteropodidae</taxon>
        <taxon>Rousettinae</taxon>
        <taxon>Rousettus</taxon>
    </lineage>
</organism>
<dbReference type="Proteomes" id="UP000593571">
    <property type="component" value="Unassembled WGS sequence"/>
</dbReference>
<reference evidence="1 2" key="1">
    <citation type="journal article" date="2020" name="Nature">
        <title>Six reference-quality genomes reveal evolution of bat adaptations.</title>
        <authorList>
            <person name="Jebb D."/>
            <person name="Huang Z."/>
            <person name="Pippel M."/>
            <person name="Hughes G.M."/>
            <person name="Lavrichenko K."/>
            <person name="Devanna P."/>
            <person name="Winkler S."/>
            <person name="Jermiin L.S."/>
            <person name="Skirmuntt E.C."/>
            <person name="Katzourakis A."/>
            <person name="Burkitt-Gray L."/>
            <person name="Ray D.A."/>
            <person name="Sullivan K.A.M."/>
            <person name="Roscito J.G."/>
            <person name="Kirilenko B.M."/>
            <person name="Davalos L.M."/>
            <person name="Corthals A.P."/>
            <person name="Power M.L."/>
            <person name="Jones G."/>
            <person name="Ransome R.D."/>
            <person name="Dechmann D.K.N."/>
            <person name="Locatelli A.G."/>
            <person name="Puechmaille S.J."/>
            <person name="Fedrigo O."/>
            <person name="Jarvis E.D."/>
            <person name="Hiller M."/>
            <person name="Vernes S.C."/>
            <person name="Myers E.W."/>
            <person name="Teeling E.C."/>
        </authorList>
    </citation>
    <scope>NUCLEOTIDE SEQUENCE [LARGE SCALE GENOMIC DNA]</scope>
    <source>
        <strain evidence="1">MRouAeg1</strain>
        <tissue evidence="1">Muscle</tissue>
    </source>
</reference>
<dbReference type="AlphaFoldDB" id="A0A7J8DI83"/>
<evidence type="ECO:0000313" key="2">
    <source>
        <dbReference type="Proteomes" id="UP000593571"/>
    </source>
</evidence>
<comment type="caution">
    <text evidence="1">The sequence shown here is derived from an EMBL/GenBank/DDBJ whole genome shotgun (WGS) entry which is preliminary data.</text>
</comment>
<gene>
    <name evidence="1" type="ORF">HJG63_008573</name>
</gene>
<proteinExistence type="predicted"/>
<accession>A0A7J8DI83</accession>
<dbReference type="EMBL" id="JACASE010000012">
    <property type="protein sequence ID" value="KAF6422765.1"/>
    <property type="molecule type" value="Genomic_DNA"/>
</dbReference>
<sequence>MKQLGSESSFPEPCAPHPFILGMGSSLTALPLLHHTGVSGAVSHWKYSLRDMERGCGKPCHSVCGLSPEIFSGISLYCLKESVLGSGGWGQMMRKILISLKSAGQNPVWKITNPVGQNWLFLMSDLLVVCQLDCFLKQGKERNCGIFLYESFSLFGTDEKTCLYTPTFTLFLCSLK</sequence>
<keyword evidence="2" id="KW-1185">Reference proteome</keyword>